<feature type="region of interest" description="Disordered" evidence="1">
    <location>
        <begin position="104"/>
        <end position="141"/>
    </location>
</feature>
<evidence type="ECO:0000259" key="2">
    <source>
        <dbReference type="PROSITE" id="PS50011"/>
    </source>
</evidence>
<dbReference type="Proteomes" id="UP000800040">
    <property type="component" value="Unassembled WGS sequence"/>
</dbReference>
<feature type="compositionally biased region" description="Basic and acidic residues" evidence="1">
    <location>
        <begin position="617"/>
        <end position="628"/>
    </location>
</feature>
<proteinExistence type="predicted"/>
<dbReference type="Pfam" id="PF00069">
    <property type="entry name" value="Pkinase"/>
    <property type="match status" value="1"/>
</dbReference>
<name>A0A6A5K6W7_9PLEO</name>
<sequence>MQSFESHSRNQPVSNSADDSLSRLSKLAHRSQLPTPDRLTSIQPGAVSSNAASVNPTHNDATLGPIQVQSPSYKQPVTGFGLPNENRCSNCANVIRVNHLSIPTTPRRDSCLRSPGSSDGDRDNDFLYEKLTPGSSVPDTDFTEEEFVEQFKGPLRPCETLHCGYIISSLPKENSSAAGAEIPDSPKEPEYDKSRAIDLILGSLEFLVSVIIALRLISMSLPMPVFNNSYIKRKQKPELSILNTTKINQGHDQEFLPRGKLSGLINPGSVSHELEKDLSLTQEKIRHYAKAVCSETHVIHRGKAKIKTFRKIFALLVIAEATPSISLFLEEDVSDLDLPLIPIRYSGTTGLCRKDMSGKPTAIPLRCFPYPKWSPIKIRNFRDFQWKMLAPFFSQDDDGDVKHYTLEDEHIVPFVAPEGAKDEDADITGGFGKVLMVRIHEDRHNFRDPRLCHRGFAVKQQLYEHDREAFEREISVLKMFSGARSHKHIVSLLATYEQFRKFHLIFYRAEGDLFTYWKTLETEPVLDYHNVTWVAEQCAGVAEALLKLHRHLTSTKHLAKLEDEGFLRDTRRVDRVKNNTNRHVRIIDPVQSSDSLDPPASPMMPDQSLPRSCPSTHDGEHTDAKTYGRHGDVNPGNILWYNDNDSDSDADSGALKGTLKLADFGQAEINSLLSKTKQRSVANTLTYRPPECDLQPRVVRQSYDIWCLGCVYLEFITWVLGGKELLAKFCRMRLMRDVFQNNKPTDTFFQVVREQETPKVMIKKSVTDFIDELHQHPSCTDYLHDFLNFIQNNMLVIDSADRASCEEVWRALNNNYAKCCQNESYATQKIPWSIRRKSMTGSIELPMSVDAEQIIGRKLSMGLVQFA</sequence>
<reference evidence="3" key="1">
    <citation type="submission" date="2020-01" db="EMBL/GenBank/DDBJ databases">
        <authorList>
            <consortium name="DOE Joint Genome Institute"/>
            <person name="Haridas S."/>
            <person name="Albert R."/>
            <person name="Binder M."/>
            <person name="Bloem J."/>
            <person name="Labutti K."/>
            <person name="Salamov A."/>
            <person name="Andreopoulos B."/>
            <person name="Baker S.E."/>
            <person name="Barry K."/>
            <person name="Bills G."/>
            <person name="Bluhm B.H."/>
            <person name="Cannon C."/>
            <person name="Castanera R."/>
            <person name="Culley D.E."/>
            <person name="Daum C."/>
            <person name="Ezra D."/>
            <person name="Gonzalez J.B."/>
            <person name="Henrissat B."/>
            <person name="Kuo A."/>
            <person name="Liang C."/>
            <person name="Lipzen A."/>
            <person name="Lutzoni F."/>
            <person name="Magnuson J."/>
            <person name="Mondo S."/>
            <person name="Nolan M."/>
            <person name="Ohm R."/>
            <person name="Pangilinan J."/>
            <person name="Park H.-J."/>
            <person name="Ramirez L."/>
            <person name="Alfaro M."/>
            <person name="Sun H."/>
            <person name="Tritt A."/>
            <person name="Yoshinaga Y."/>
            <person name="Zwiers L.-H."/>
            <person name="Turgeon B.G."/>
            <person name="Goodwin S.B."/>
            <person name="Spatafora J.W."/>
            <person name="Crous P.W."/>
            <person name="Grigoriev I.V."/>
        </authorList>
    </citation>
    <scope>NUCLEOTIDE SEQUENCE</scope>
    <source>
        <strain evidence="3">P77</strain>
    </source>
</reference>
<dbReference type="GO" id="GO:0005524">
    <property type="term" value="F:ATP binding"/>
    <property type="evidence" value="ECO:0007669"/>
    <property type="project" value="InterPro"/>
</dbReference>
<protein>
    <recommendedName>
        <fullName evidence="2">Protein kinase domain-containing protein</fullName>
    </recommendedName>
</protein>
<gene>
    <name evidence="3" type="ORF">BDW02DRAFT_632158</name>
</gene>
<dbReference type="PANTHER" id="PTHR24359:SF37">
    <property type="entry name" value="PROTEIN KINASE DOMAIN-CONTAINING PROTEIN"/>
    <property type="match status" value="1"/>
</dbReference>
<dbReference type="GO" id="GO:0004674">
    <property type="term" value="F:protein serine/threonine kinase activity"/>
    <property type="evidence" value="ECO:0007669"/>
    <property type="project" value="TreeGrafter"/>
</dbReference>
<feature type="compositionally biased region" description="Basic and acidic residues" evidence="1">
    <location>
        <begin position="119"/>
        <end position="128"/>
    </location>
</feature>
<feature type="region of interest" description="Disordered" evidence="1">
    <location>
        <begin position="1"/>
        <end position="70"/>
    </location>
</feature>
<feature type="domain" description="Protein kinase" evidence="2">
    <location>
        <begin position="420"/>
        <end position="817"/>
    </location>
</feature>
<keyword evidence="4" id="KW-1185">Reference proteome</keyword>
<dbReference type="SMART" id="SM00220">
    <property type="entry name" value="S_TKc"/>
    <property type="match status" value="1"/>
</dbReference>
<dbReference type="InterPro" id="IPR000719">
    <property type="entry name" value="Prot_kinase_dom"/>
</dbReference>
<dbReference type="InterPro" id="IPR011009">
    <property type="entry name" value="Kinase-like_dom_sf"/>
</dbReference>
<organism evidence="3 4">
    <name type="scientific">Decorospora gaudefroyi</name>
    <dbReference type="NCBI Taxonomy" id="184978"/>
    <lineage>
        <taxon>Eukaryota</taxon>
        <taxon>Fungi</taxon>
        <taxon>Dikarya</taxon>
        <taxon>Ascomycota</taxon>
        <taxon>Pezizomycotina</taxon>
        <taxon>Dothideomycetes</taxon>
        <taxon>Pleosporomycetidae</taxon>
        <taxon>Pleosporales</taxon>
        <taxon>Pleosporineae</taxon>
        <taxon>Pleosporaceae</taxon>
        <taxon>Decorospora</taxon>
    </lineage>
</organism>
<feature type="compositionally biased region" description="Polar residues" evidence="1">
    <location>
        <begin position="1"/>
        <end position="23"/>
    </location>
</feature>
<dbReference type="AlphaFoldDB" id="A0A6A5K6W7"/>
<dbReference type="EMBL" id="ML975342">
    <property type="protein sequence ID" value="KAF1832271.1"/>
    <property type="molecule type" value="Genomic_DNA"/>
</dbReference>
<evidence type="ECO:0000256" key="1">
    <source>
        <dbReference type="SAM" id="MobiDB-lite"/>
    </source>
</evidence>
<accession>A0A6A5K6W7</accession>
<evidence type="ECO:0000313" key="3">
    <source>
        <dbReference type="EMBL" id="KAF1832271.1"/>
    </source>
</evidence>
<feature type="region of interest" description="Disordered" evidence="1">
    <location>
        <begin position="580"/>
        <end position="628"/>
    </location>
</feature>
<evidence type="ECO:0000313" key="4">
    <source>
        <dbReference type="Proteomes" id="UP000800040"/>
    </source>
</evidence>
<feature type="compositionally biased region" description="Polar residues" evidence="1">
    <location>
        <begin position="32"/>
        <end position="60"/>
    </location>
</feature>
<dbReference type="SUPFAM" id="SSF56112">
    <property type="entry name" value="Protein kinase-like (PK-like)"/>
    <property type="match status" value="2"/>
</dbReference>
<dbReference type="PROSITE" id="PS50011">
    <property type="entry name" value="PROTEIN_KINASE_DOM"/>
    <property type="match status" value="1"/>
</dbReference>
<dbReference type="Gene3D" id="1.10.510.10">
    <property type="entry name" value="Transferase(Phosphotransferase) domain 1"/>
    <property type="match status" value="2"/>
</dbReference>
<dbReference type="OrthoDB" id="1046782at2759"/>
<dbReference type="PANTHER" id="PTHR24359">
    <property type="entry name" value="SERINE/THREONINE-PROTEIN KINASE SBK1"/>
    <property type="match status" value="1"/>
</dbReference>